<name>A0A5B1AUI2_MYCSI</name>
<dbReference type="InterPro" id="IPR001227">
    <property type="entry name" value="Ac_transferase_dom_sf"/>
</dbReference>
<dbReference type="SUPFAM" id="SSF52151">
    <property type="entry name" value="FabD/lysophospholipase-like"/>
    <property type="match status" value="1"/>
</dbReference>
<dbReference type="PANTHER" id="PTHR43775:SF51">
    <property type="entry name" value="INACTIVE PHENOLPHTHIOCEROL SYNTHESIS POLYKETIDE SYNTHASE TYPE I PKS1-RELATED"/>
    <property type="match status" value="1"/>
</dbReference>
<keyword evidence="1" id="KW-0808">Transferase</keyword>
<dbReference type="AlphaFoldDB" id="A0A5B1AUI2"/>
<comment type="caution">
    <text evidence="2">The sequence shown here is derived from an EMBL/GenBank/DDBJ whole genome shotgun (WGS) entry which is preliminary data.</text>
</comment>
<accession>A0A5B1AUI2</accession>
<reference evidence="2 3" key="1">
    <citation type="submission" date="2019-09" db="EMBL/GenBank/DDBJ databases">
        <title>Report of infection by Mycobacterium simiae a patient suffering from pulmonary tuberculosis.</title>
        <authorList>
            <person name="Mohanty P.S."/>
            <person name="Bansal A.K."/>
            <person name="Singh H."/>
            <person name="Sharma S."/>
            <person name="Patil S.A."/>
            <person name="Upadhaya P."/>
            <person name="Singh P.K."/>
            <person name="Kumar D."/>
            <person name="Kumar S."/>
            <person name="Singh R.K."/>
            <person name="Chaudhary B."/>
        </authorList>
    </citation>
    <scope>NUCLEOTIDE SEQUENCE [LARGE SCALE GENOMIC DNA]</scope>
    <source>
        <strain evidence="2 3">JAL-560-SIM</strain>
    </source>
</reference>
<gene>
    <name evidence="2" type="ORF">F0Q45_26920</name>
</gene>
<evidence type="ECO:0000313" key="2">
    <source>
        <dbReference type="EMBL" id="KAA1238749.1"/>
    </source>
</evidence>
<dbReference type="Pfam" id="PF22621">
    <property type="entry name" value="CurL-like_PKS_C"/>
    <property type="match status" value="1"/>
</dbReference>
<dbReference type="Proteomes" id="UP000324701">
    <property type="component" value="Unassembled WGS sequence"/>
</dbReference>
<evidence type="ECO:0000313" key="3">
    <source>
        <dbReference type="Proteomes" id="UP000324701"/>
    </source>
</evidence>
<sequence>MVAGVERGGGWPAGVPVPWVISAKSPAALMVQAQRLAEFVAADDGLEPVDVGLSLAGRSVFEYRAVVVGKDRTELLAGLHDAAAGEPGVGVVAGRSRSLDKTVMVFPGQGAQWVGMGREL</sequence>
<dbReference type="PANTHER" id="PTHR43775">
    <property type="entry name" value="FATTY ACID SYNTHASE"/>
    <property type="match status" value="1"/>
</dbReference>
<feature type="non-terminal residue" evidence="2">
    <location>
        <position position="120"/>
    </location>
</feature>
<proteinExistence type="predicted"/>
<dbReference type="GO" id="GO:0004312">
    <property type="term" value="F:fatty acid synthase activity"/>
    <property type="evidence" value="ECO:0007669"/>
    <property type="project" value="TreeGrafter"/>
</dbReference>
<protein>
    <submittedName>
        <fullName evidence="2">Modular polyketide synthase</fullName>
    </submittedName>
</protein>
<keyword evidence="3" id="KW-1185">Reference proteome</keyword>
<organism evidence="2 3">
    <name type="scientific">Mycobacterium simiae</name>
    <name type="common">Mycobacterium habana</name>
    <dbReference type="NCBI Taxonomy" id="1784"/>
    <lineage>
        <taxon>Bacteria</taxon>
        <taxon>Bacillati</taxon>
        <taxon>Actinomycetota</taxon>
        <taxon>Actinomycetes</taxon>
        <taxon>Mycobacteriales</taxon>
        <taxon>Mycobacteriaceae</taxon>
        <taxon>Mycobacterium</taxon>
        <taxon>Mycobacterium simiae complex</taxon>
    </lineage>
</organism>
<dbReference type="GO" id="GO:0006633">
    <property type="term" value="P:fatty acid biosynthetic process"/>
    <property type="evidence" value="ECO:0007669"/>
    <property type="project" value="TreeGrafter"/>
</dbReference>
<dbReference type="InterPro" id="IPR016035">
    <property type="entry name" value="Acyl_Trfase/lysoPLipase"/>
</dbReference>
<dbReference type="Gene3D" id="3.40.366.10">
    <property type="entry name" value="Malonyl-Coenzyme A Acyl Carrier Protein, domain 2"/>
    <property type="match status" value="1"/>
</dbReference>
<evidence type="ECO:0000256" key="1">
    <source>
        <dbReference type="ARBA" id="ARBA00022679"/>
    </source>
</evidence>
<dbReference type="EMBL" id="VTZN01000569">
    <property type="protein sequence ID" value="KAA1238749.1"/>
    <property type="molecule type" value="Genomic_DNA"/>
</dbReference>
<dbReference type="InterPro" id="IPR050091">
    <property type="entry name" value="PKS_NRPS_Biosynth_Enz"/>
</dbReference>